<dbReference type="Proteomes" id="UP001293593">
    <property type="component" value="Unassembled WGS sequence"/>
</dbReference>
<evidence type="ECO:0000256" key="1">
    <source>
        <dbReference type="ARBA" id="ARBA00022741"/>
    </source>
</evidence>
<dbReference type="InterPro" id="IPR045274">
    <property type="entry name" value="WAK-like"/>
</dbReference>
<dbReference type="AlphaFoldDB" id="A0AAE1MZT5"/>
<name>A0AAE1MZT5_9FABA</name>
<evidence type="ECO:0000313" key="3">
    <source>
        <dbReference type="EMBL" id="KAK4280378.1"/>
    </source>
</evidence>
<dbReference type="EMBL" id="JAWXYG010000002">
    <property type="protein sequence ID" value="KAK4280378.1"/>
    <property type="molecule type" value="Genomic_DNA"/>
</dbReference>
<protein>
    <submittedName>
        <fullName evidence="3">Uncharacterized protein</fullName>
    </submittedName>
</protein>
<dbReference type="GO" id="GO:0005886">
    <property type="term" value="C:plasma membrane"/>
    <property type="evidence" value="ECO:0007669"/>
    <property type="project" value="TreeGrafter"/>
</dbReference>
<keyword evidence="4" id="KW-1185">Reference proteome</keyword>
<reference evidence="3" key="1">
    <citation type="submission" date="2023-10" db="EMBL/GenBank/DDBJ databases">
        <title>Chromosome-level genome of the transformable northern wattle, Acacia crassicarpa.</title>
        <authorList>
            <person name="Massaro I."/>
            <person name="Sinha N.R."/>
            <person name="Poethig S."/>
            <person name="Leichty A.R."/>
        </authorList>
    </citation>
    <scope>NUCLEOTIDE SEQUENCE</scope>
    <source>
        <strain evidence="3">Acra3RX</strain>
        <tissue evidence="3">Leaf</tissue>
    </source>
</reference>
<keyword evidence="2" id="KW-0067">ATP-binding</keyword>
<keyword evidence="1" id="KW-0547">Nucleotide-binding</keyword>
<gene>
    <name evidence="3" type="ORF">QN277_012008</name>
</gene>
<dbReference type="Gene3D" id="1.10.510.10">
    <property type="entry name" value="Transferase(Phosphotransferase) domain 1"/>
    <property type="match status" value="1"/>
</dbReference>
<dbReference type="PANTHER" id="PTHR27005:SF511">
    <property type="entry name" value="WALL-ASSOCIATED RECEPTOR KINASE 1-RELATED"/>
    <property type="match status" value="1"/>
</dbReference>
<dbReference type="GO" id="GO:0004674">
    <property type="term" value="F:protein serine/threonine kinase activity"/>
    <property type="evidence" value="ECO:0007669"/>
    <property type="project" value="TreeGrafter"/>
</dbReference>
<organism evidence="3 4">
    <name type="scientific">Acacia crassicarpa</name>
    <name type="common">northern wattle</name>
    <dbReference type="NCBI Taxonomy" id="499986"/>
    <lineage>
        <taxon>Eukaryota</taxon>
        <taxon>Viridiplantae</taxon>
        <taxon>Streptophyta</taxon>
        <taxon>Embryophyta</taxon>
        <taxon>Tracheophyta</taxon>
        <taxon>Spermatophyta</taxon>
        <taxon>Magnoliopsida</taxon>
        <taxon>eudicotyledons</taxon>
        <taxon>Gunneridae</taxon>
        <taxon>Pentapetalae</taxon>
        <taxon>rosids</taxon>
        <taxon>fabids</taxon>
        <taxon>Fabales</taxon>
        <taxon>Fabaceae</taxon>
        <taxon>Caesalpinioideae</taxon>
        <taxon>mimosoid clade</taxon>
        <taxon>Acacieae</taxon>
        <taxon>Acacia</taxon>
    </lineage>
</organism>
<evidence type="ECO:0000256" key="2">
    <source>
        <dbReference type="ARBA" id="ARBA00022840"/>
    </source>
</evidence>
<accession>A0AAE1MZT5</accession>
<proteinExistence type="predicted"/>
<dbReference type="GO" id="GO:0007166">
    <property type="term" value="P:cell surface receptor signaling pathway"/>
    <property type="evidence" value="ECO:0007669"/>
    <property type="project" value="InterPro"/>
</dbReference>
<dbReference type="GO" id="GO:0005524">
    <property type="term" value="F:ATP binding"/>
    <property type="evidence" value="ECO:0007669"/>
    <property type="project" value="UniProtKB-KW"/>
</dbReference>
<dbReference type="PANTHER" id="PTHR27005">
    <property type="entry name" value="WALL-ASSOCIATED RECEPTOR KINASE-LIKE 21"/>
    <property type="match status" value="1"/>
</dbReference>
<evidence type="ECO:0000313" key="4">
    <source>
        <dbReference type="Proteomes" id="UP001293593"/>
    </source>
</evidence>
<sequence>MLLNSIHWINIVSSMREDRLWEILDKRVLDQKKNEMILKEVSSLAKGCIRVNGEERPTIKEVAMELEGLMTMGKHLQEKDKDMMVEESEYLLGYCTNNDGYGSSSVSFLVTSGHDDSIQKHITFDIIDGGR</sequence>
<comment type="caution">
    <text evidence="3">The sequence shown here is derived from an EMBL/GenBank/DDBJ whole genome shotgun (WGS) entry which is preliminary data.</text>
</comment>